<gene>
    <name evidence="5" type="ORF">SAMN05216199_3000</name>
</gene>
<dbReference type="Pfam" id="PF02894">
    <property type="entry name" value="GFO_IDH_MocA_C"/>
    <property type="match status" value="1"/>
</dbReference>
<feature type="compositionally biased region" description="Basic and acidic residues" evidence="2">
    <location>
        <begin position="1"/>
        <end position="18"/>
    </location>
</feature>
<dbReference type="AlphaFoldDB" id="A0A1H9WKY4"/>
<feature type="domain" description="Gfo/Idh/MocA-like oxidoreductase N-terminal" evidence="3">
    <location>
        <begin position="42"/>
        <end position="163"/>
    </location>
</feature>
<dbReference type="InterPro" id="IPR036291">
    <property type="entry name" value="NAD(P)-bd_dom_sf"/>
</dbReference>
<dbReference type="SUPFAM" id="SSF55347">
    <property type="entry name" value="Glyceraldehyde-3-phosphate dehydrogenase-like, C-terminal domain"/>
    <property type="match status" value="1"/>
</dbReference>
<dbReference type="EMBL" id="FOHB01000005">
    <property type="protein sequence ID" value="SES34582.1"/>
    <property type="molecule type" value="Genomic_DNA"/>
</dbReference>
<comment type="similarity">
    <text evidence="1">Belongs to the Gfo/Idh/MocA family.</text>
</comment>
<dbReference type="STRING" id="587636.SAMN05216199_3000"/>
<keyword evidence="6" id="KW-1185">Reference proteome</keyword>
<sequence length="453" mass="48807">MTDPDSRPLDPGSHHRAEAGSTTPEAPVNLRDHPGTSMTRPLRVAIAGAGARGAAYARHLRECGGRAVVGAVAETRPSTRVAVAAEHDVGQSQQFSCWEELVAAPRTCDAVIIAVQDRDHLKAATAFAQAGYDILLEKPMAPTEAECWQIVEACESAGVFLGVCHVLRYTPYTRLIREQIRSGAIGDIVNVQHLEPVGSWHFAHSYVRGSWHSSSDAGPVLLTKSSHDIDWLSYIIDRPALRVVSFGSLHHFRPDQAPEGAADRCLDCPVEPTCPYSAVRIYRRGLHPAAREGYFTAVVAPELTPEALERALREGPYGRCVYSGDNDVCDHQIVGIDYEDGLTAGFSLSAFTPVENRHTRIFGTRGQITTDGNSVWVHDFLTQRTTEHVVTAAGASAGEGHAGGDAAMIEAFVQALAEGDASHFSSDGRTSLMTHSIVFAAERSRLTGAVVEV</sequence>
<feature type="region of interest" description="Disordered" evidence="2">
    <location>
        <begin position="1"/>
        <end position="38"/>
    </location>
</feature>
<evidence type="ECO:0000256" key="1">
    <source>
        <dbReference type="ARBA" id="ARBA00010928"/>
    </source>
</evidence>
<dbReference type="InterPro" id="IPR000683">
    <property type="entry name" value="Gfo/Idh/MocA-like_OxRdtase_N"/>
</dbReference>
<dbReference type="SUPFAM" id="SSF51735">
    <property type="entry name" value="NAD(P)-binding Rossmann-fold domains"/>
    <property type="match status" value="1"/>
</dbReference>
<name>A0A1H9WKY4_9MICO</name>
<evidence type="ECO:0000259" key="3">
    <source>
        <dbReference type="Pfam" id="PF01408"/>
    </source>
</evidence>
<accession>A0A1H9WKY4</accession>
<organism evidence="5 6">
    <name type="scientific">Pedococcus cremeus</name>
    <dbReference type="NCBI Taxonomy" id="587636"/>
    <lineage>
        <taxon>Bacteria</taxon>
        <taxon>Bacillati</taxon>
        <taxon>Actinomycetota</taxon>
        <taxon>Actinomycetes</taxon>
        <taxon>Micrococcales</taxon>
        <taxon>Intrasporangiaceae</taxon>
        <taxon>Pedococcus</taxon>
    </lineage>
</organism>
<dbReference type="Gene3D" id="3.40.50.720">
    <property type="entry name" value="NAD(P)-binding Rossmann-like Domain"/>
    <property type="match status" value="1"/>
</dbReference>
<proteinExistence type="inferred from homology"/>
<dbReference type="Pfam" id="PF01408">
    <property type="entry name" value="GFO_IDH_MocA"/>
    <property type="match status" value="1"/>
</dbReference>
<evidence type="ECO:0000313" key="5">
    <source>
        <dbReference type="EMBL" id="SES34582.1"/>
    </source>
</evidence>
<dbReference type="PANTHER" id="PTHR43377">
    <property type="entry name" value="BILIVERDIN REDUCTASE A"/>
    <property type="match status" value="1"/>
</dbReference>
<dbReference type="Gene3D" id="3.30.360.10">
    <property type="entry name" value="Dihydrodipicolinate Reductase, domain 2"/>
    <property type="match status" value="1"/>
</dbReference>
<reference evidence="6" key="1">
    <citation type="submission" date="2016-10" db="EMBL/GenBank/DDBJ databases">
        <authorList>
            <person name="Varghese N."/>
            <person name="Submissions S."/>
        </authorList>
    </citation>
    <scope>NUCLEOTIDE SEQUENCE [LARGE SCALE GENOMIC DNA]</scope>
    <source>
        <strain evidence="6">CGMCC 1.6963</strain>
    </source>
</reference>
<dbReference type="PANTHER" id="PTHR43377:SF2">
    <property type="entry name" value="BINDING ROSSMANN FOLD OXIDOREDUCTASE, PUTATIVE (AFU_ORTHOLOGUE AFUA_4G00560)-RELATED"/>
    <property type="match status" value="1"/>
</dbReference>
<dbReference type="InterPro" id="IPR004104">
    <property type="entry name" value="Gfo/Idh/MocA-like_OxRdtase_C"/>
</dbReference>
<dbReference type="Proteomes" id="UP000199019">
    <property type="component" value="Unassembled WGS sequence"/>
</dbReference>
<dbReference type="GO" id="GO:0000166">
    <property type="term" value="F:nucleotide binding"/>
    <property type="evidence" value="ECO:0007669"/>
    <property type="project" value="InterPro"/>
</dbReference>
<evidence type="ECO:0000313" key="6">
    <source>
        <dbReference type="Proteomes" id="UP000199019"/>
    </source>
</evidence>
<feature type="domain" description="Gfo/Idh/MocA-like oxidoreductase C-terminal" evidence="4">
    <location>
        <begin position="177"/>
        <end position="452"/>
    </location>
</feature>
<evidence type="ECO:0000256" key="2">
    <source>
        <dbReference type="SAM" id="MobiDB-lite"/>
    </source>
</evidence>
<dbReference type="InterPro" id="IPR051450">
    <property type="entry name" value="Gfo/Idh/MocA_Oxidoreductases"/>
</dbReference>
<protein>
    <submittedName>
        <fullName evidence="5">Oxidoreductase family, C-terminal alpha/beta domain</fullName>
    </submittedName>
</protein>
<evidence type="ECO:0000259" key="4">
    <source>
        <dbReference type="Pfam" id="PF02894"/>
    </source>
</evidence>